<sequence length="481" mass="53608">MPTDRLVKGIFTTRVFLFSIIISTSIIILPFTEALTSSMTTSSNNDLMSVLKETFPHLVSYESTKTISQANAEGQRLVLTLHEEEANAPYDHAVFVKRVVASDYIGTKKDWADLRRTLLYMRTEVRFYKEILPVLQKTLLGANDSPSTSTTTSSIAPKIHLAQHSLEKFIPDDESGLAPAGAPPAIYEEYQRDPTILPAGSGEIIMDCVSDADYFQASPISIDQAKQCLTAVAQLHAAAWENQPLLEQCTQRLSLASFHLQVRNPKELAGMEASWEHFSTQFATALDEAGLSERTKTLGARIQQAAKAISQQLSPQYNEPYATLIHGDYKAMNVFLPKDPSTNNNALLVDFASTGIGLGVSDVAMHIHHAVIPADLANGGEEALVDHYWQELDKLLQERGKNYPRDVAMKQYRLAVIDYGRFVLGRFWKTATPETFAKRKDSPNTTLINRNVEAAMAFIDRMERYLTEFEQEQATAKKSEL</sequence>
<dbReference type="AlphaFoldDB" id="A0A9N8DDC6"/>
<organism evidence="2 3">
    <name type="scientific">Seminavis robusta</name>
    <dbReference type="NCBI Taxonomy" id="568900"/>
    <lineage>
        <taxon>Eukaryota</taxon>
        <taxon>Sar</taxon>
        <taxon>Stramenopiles</taxon>
        <taxon>Ochrophyta</taxon>
        <taxon>Bacillariophyta</taxon>
        <taxon>Bacillariophyceae</taxon>
        <taxon>Bacillariophycidae</taxon>
        <taxon>Naviculales</taxon>
        <taxon>Naviculaceae</taxon>
        <taxon>Seminavis</taxon>
    </lineage>
</organism>
<keyword evidence="1" id="KW-0472">Membrane</keyword>
<name>A0A9N8DDC6_9STRA</name>
<comment type="caution">
    <text evidence="2">The sequence shown here is derived from an EMBL/GenBank/DDBJ whole genome shotgun (WGS) entry which is preliminary data.</text>
</comment>
<proteinExistence type="predicted"/>
<keyword evidence="1" id="KW-0812">Transmembrane</keyword>
<dbReference type="OrthoDB" id="10254945at2759"/>
<keyword evidence="3" id="KW-1185">Reference proteome</keyword>
<keyword evidence="1" id="KW-1133">Transmembrane helix</keyword>
<dbReference type="PANTHER" id="PTHR11012">
    <property type="entry name" value="PROTEIN KINASE-LIKE DOMAIN-CONTAINING"/>
    <property type="match status" value="1"/>
</dbReference>
<reference evidence="2" key="1">
    <citation type="submission" date="2020-06" db="EMBL/GenBank/DDBJ databases">
        <authorList>
            <consortium name="Plant Systems Biology data submission"/>
        </authorList>
    </citation>
    <scope>NUCLEOTIDE SEQUENCE</scope>
    <source>
        <strain evidence="2">D6</strain>
    </source>
</reference>
<evidence type="ECO:0000313" key="2">
    <source>
        <dbReference type="EMBL" id="CAB9501197.1"/>
    </source>
</evidence>
<dbReference type="Pfam" id="PF02958">
    <property type="entry name" value="EcKL"/>
    <property type="match status" value="1"/>
</dbReference>
<evidence type="ECO:0000313" key="3">
    <source>
        <dbReference type="Proteomes" id="UP001153069"/>
    </source>
</evidence>
<dbReference type="InterPro" id="IPR004119">
    <property type="entry name" value="EcKL"/>
</dbReference>
<evidence type="ECO:0000256" key="1">
    <source>
        <dbReference type="SAM" id="Phobius"/>
    </source>
</evidence>
<feature type="transmembrane region" description="Helical" evidence="1">
    <location>
        <begin position="12"/>
        <end position="31"/>
    </location>
</feature>
<dbReference type="InterPro" id="IPR011009">
    <property type="entry name" value="Kinase-like_dom_sf"/>
</dbReference>
<dbReference type="Proteomes" id="UP001153069">
    <property type="component" value="Unassembled WGS sequence"/>
</dbReference>
<dbReference type="SUPFAM" id="SSF56112">
    <property type="entry name" value="Protein kinase-like (PK-like)"/>
    <property type="match status" value="1"/>
</dbReference>
<dbReference type="PANTHER" id="PTHR11012:SF30">
    <property type="entry name" value="PROTEIN KINASE-LIKE DOMAIN-CONTAINING"/>
    <property type="match status" value="1"/>
</dbReference>
<gene>
    <name evidence="2" type="ORF">SEMRO_102_G052010.1</name>
</gene>
<protein>
    <submittedName>
        <fullName evidence="2">Pentatricopeptide repeat-containing protein</fullName>
    </submittedName>
</protein>
<accession>A0A9N8DDC6</accession>
<dbReference type="Gene3D" id="3.90.1200.10">
    <property type="match status" value="1"/>
</dbReference>
<dbReference type="EMBL" id="CAICTM010000101">
    <property type="protein sequence ID" value="CAB9501197.1"/>
    <property type="molecule type" value="Genomic_DNA"/>
</dbReference>